<dbReference type="InterPro" id="IPR039425">
    <property type="entry name" value="RNA_pol_sigma-70-like"/>
</dbReference>
<name>A0A6N7R248_9BACI</name>
<dbReference type="InterPro" id="IPR014284">
    <property type="entry name" value="RNA_pol_sigma-70_dom"/>
</dbReference>
<dbReference type="AlphaFoldDB" id="A0A6N7R248"/>
<dbReference type="InterPro" id="IPR013249">
    <property type="entry name" value="RNA_pol_sigma70_r4_t2"/>
</dbReference>
<evidence type="ECO:0000256" key="2">
    <source>
        <dbReference type="ARBA" id="ARBA00023082"/>
    </source>
</evidence>
<keyword evidence="6" id="KW-1185">Reference proteome</keyword>
<dbReference type="GO" id="GO:0006352">
    <property type="term" value="P:DNA-templated transcription initiation"/>
    <property type="evidence" value="ECO:0007669"/>
    <property type="project" value="InterPro"/>
</dbReference>
<dbReference type="GO" id="GO:0003677">
    <property type="term" value="F:DNA binding"/>
    <property type="evidence" value="ECO:0007669"/>
    <property type="project" value="InterPro"/>
</dbReference>
<sequence length="105" mass="12392">MKQIVIHAAIDYIRKHRKVTPIMHEQMEAIADKPVDLDQQIDLYNLLDELDEKQKSIIILKYFEGYRDREIANIIGCPEGTVKSTLHRTLLRLRQKFQKEDCANE</sequence>
<organism evidence="5 6">
    <name type="scientific">Gracilibacillus thailandensis</name>
    <dbReference type="NCBI Taxonomy" id="563735"/>
    <lineage>
        <taxon>Bacteria</taxon>
        <taxon>Bacillati</taxon>
        <taxon>Bacillota</taxon>
        <taxon>Bacilli</taxon>
        <taxon>Bacillales</taxon>
        <taxon>Bacillaceae</taxon>
        <taxon>Gracilibacillus</taxon>
    </lineage>
</organism>
<dbReference type="PANTHER" id="PTHR43133:SF51">
    <property type="entry name" value="RNA POLYMERASE SIGMA FACTOR"/>
    <property type="match status" value="1"/>
</dbReference>
<evidence type="ECO:0000256" key="1">
    <source>
        <dbReference type="ARBA" id="ARBA00023015"/>
    </source>
</evidence>
<keyword evidence="1" id="KW-0805">Transcription regulation</keyword>
<protein>
    <submittedName>
        <fullName evidence="5">Sigma-70 family RNA polymerase sigma factor</fullName>
    </submittedName>
</protein>
<dbReference type="PANTHER" id="PTHR43133">
    <property type="entry name" value="RNA POLYMERASE ECF-TYPE SIGMA FACTO"/>
    <property type="match status" value="1"/>
</dbReference>
<dbReference type="Pfam" id="PF08281">
    <property type="entry name" value="Sigma70_r4_2"/>
    <property type="match status" value="1"/>
</dbReference>
<dbReference type="Gene3D" id="1.10.10.10">
    <property type="entry name" value="Winged helix-like DNA-binding domain superfamily/Winged helix DNA-binding domain"/>
    <property type="match status" value="1"/>
</dbReference>
<feature type="domain" description="RNA polymerase sigma factor 70 region 4 type 2" evidence="4">
    <location>
        <begin position="42"/>
        <end position="93"/>
    </location>
</feature>
<dbReference type="EMBL" id="WJEE01000032">
    <property type="protein sequence ID" value="MRI67461.1"/>
    <property type="molecule type" value="Genomic_DNA"/>
</dbReference>
<dbReference type="NCBIfam" id="TIGR02937">
    <property type="entry name" value="sigma70-ECF"/>
    <property type="match status" value="1"/>
</dbReference>
<dbReference type="Proteomes" id="UP000435187">
    <property type="component" value="Unassembled WGS sequence"/>
</dbReference>
<reference evidence="5 6" key="1">
    <citation type="submission" date="2019-10" db="EMBL/GenBank/DDBJ databases">
        <title>Gracilibacillus salitolerans sp. nov., a moderate halophile isolated from a saline soil in northwest China.</title>
        <authorList>
            <person name="Gan L."/>
        </authorList>
    </citation>
    <scope>NUCLEOTIDE SEQUENCE [LARGE SCALE GENOMIC DNA]</scope>
    <source>
        <strain evidence="5 6">TP2-8</strain>
    </source>
</reference>
<keyword evidence="3" id="KW-0804">Transcription</keyword>
<dbReference type="InterPro" id="IPR036388">
    <property type="entry name" value="WH-like_DNA-bd_sf"/>
</dbReference>
<comment type="caution">
    <text evidence="5">The sequence shown here is derived from an EMBL/GenBank/DDBJ whole genome shotgun (WGS) entry which is preliminary data.</text>
</comment>
<accession>A0A6N7R248</accession>
<dbReference type="InterPro" id="IPR013324">
    <property type="entry name" value="RNA_pol_sigma_r3/r4-like"/>
</dbReference>
<keyword evidence="2" id="KW-0731">Sigma factor</keyword>
<dbReference type="RefSeq" id="WP_153836037.1">
    <property type="nucleotide sequence ID" value="NZ_JBHUMW010000069.1"/>
</dbReference>
<evidence type="ECO:0000313" key="5">
    <source>
        <dbReference type="EMBL" id="MRI67461.1"/>
    </source>
</evidence>
<evidence type="ECO:0000256" key="3">
    <source>
        <dbReference type="ARBA" id="ARBA00023163"/>
    </source>
</evidence>
<dbReference type="SUPFAM" id="SSF88659">
    <property type="entry name" value="Sigma3 and sigma4 domains of RNA polymerase sigma factors"/>
    <property type="match status" value="1"/>
</dbReference>
<proteinExistence type="predicted"/>
<dbReference type="GO" id="GO:0016987">
    <property type="term" value="F:sigma factor activity"/>
    <property type="evidence" value="ECO:0007669"/>
    <property type="project" value="UniProtKB-KW"/>
</dbReference>
<dbReference type="CDD" id="cd06171">
    <property type="entry name" value="Sigma70_r4"/>
    <property type="match status" value="1"/>
</dbReference>
<evidence type="ECO:0000313" key="6">
    <source>
        <dbReference type="Proteomes" id="UP000435187"/>
    </source>
</evidence>
<evidence type="ECO:0000259" key="4">
    <source>
        <dbReference type="Pfam" id="PF08281"/>
    </source>
</evidence>
<gene>
    <name evidence="5" type="ORF">GH885_14150</name>
</gene>